<evidence type="ECO:0000259" key="2">
    <source>
        <dbReference type="Pfam" id="PF19802"/>
    </source>
</evidence>
<keyword evidence="4" id="KW-1185">Reference proteome</keyword>
<name>A0A931F463_9ACTN</name>
<feature type="region of interest" description="Disordered" evidence="1">
    <location>
        <begin position="109"/>
        <end position="133"/>
    </location>
</feature>
<reference evidence="3" key="1">
    <citation type="submission" date="2020-11" db="EMBL/GenBank/DDBJ databases">
        <title>Whole-genome analyses of Nonomuraea sp. K274.</title>
        <authorList>
            <person name="Veyisoglu A."/>
        </authorList>
    </citation>
    <scope>NUCLEOTIDE SEQUENCE</scope>
    <source>
        <strain evidence="3">K274</strain>
    </source>
</reference>
<dbReference type="EMBL" id="JADOGI010000136">
    <property type="protein sequence ID" value="MBF8190836.1"/>
    <property type="molecule type" value="Genomic_DNA"/>
</dbReference>
<evidence type="ECO:0000313" key="4">
    <source>
        <dbReference type="Proteomes" id="UP000605361"/>
    </source>
</evidence>
<comment type="caution">
    <text evidence="3">The sequence shown here is derived from an EMBL/GenBank/DDBJ whole genome shotgun (WGS) entry which is preliminary data.</text>
</comment>
<proteinExistence type="predicted"/>
<dbReference type="RefSeq" id="WP_195899751.1">
    <property type="nucleotide sequence ID" value="NZ_JADOGI010000136.1"/>
</dbReference>
<protein>
    <recommendedName>
        <fullName evidence="2">DUF6285 domain-containing protein</fullName>
    </recommendedName>
</protein>
<accession>A0A931F463</accession>
<dbReference type="Proteomes" id="UP000605361">
    <property type="component" value="Unassembled WGS sequence"/>
</dbReference>
<gene>
    <name evidence="3" type="ORF">ITP53_35055</name>
</gene>
<evidence type="ECO:0000256" key="1">
    <source>
        <dbReference type="SAM" id="MobiDB-lite"/>
    </source>
</evidence>
<sequence>MVTRTDPHDVPTAAQLVAAVRDFLQTDVLPAVDGRVRFHTRVAINVLGMVEREIELGPAQAREHAERLAGLGVADDAELAAAVREGRLPDDGPLLAALEQAVRAKLQVANPGYLTQDGPPPGERGAGRQKPDQ</sequence>
<evidence type="ECO:0000313" key="3">
    <source>
        <dbReference type="EMBL" id="MBF8190836.1"/>
    </source>
</evidence>
<dbReference type="AlphaFoldDB" id="A0A931F463"/>
<dbReference type="Pfam" id="PF19802">
    <property type="entry name" value="DUF6285"/>
    <property type="match status" value="1"/>
</dbReference>
<dbReference type="InterPro" id="IPR046252">
    <property type="entry name" value="DUF6285"/>
</dbReference>
<organism evidence="3 4">
    <name type="scientific">Nonomuraea cypriaca</name>
    <dbReference type="NCBI Taxonomy" id="1187855"/>
    <lineage>
        <taxon>Bacteria</taxon>
        <taxon>Bacillati</taxon>
        <taxon>Actinomycetota</taxon>
        <taxon>Actinomycetes</taxon>
        <taxon>Streptosporangiales</taxon>
        <taxon>Streptosporangiaceae</taxon>
        <taxon>Nonomuraea</taxon>
    </lineage>
</organism>
<feature type="domain" description="DUF6285" evidence="2">
    <location>
        <begin position="30"/>
        <end position="113"/>
    </location>
</feature>